<name>A0A1X7UPY5_AMPQE</name>
<protein>
    <submittedName>
        <fullName evidence="1">Uncharacterized protein</fullName>
    </submittedName>
</protein>
<proteinExistence type="predicted"/>
<evidence type="ECO:0000313" key="1">
    <source>
        <dbReference type="EnsemblMetazoa" id="Aqu2.1.29828_001"/>
    </source>
</evidence>
<dbReference type="AlphaFoldDB" id="A0A1X7UPY5"/>
<sequence>MVIKKDEHFTAADDDSVMIDSRNRDDSLINTSDVSNVADEEHVSLEGSSDSESAEFSIGTPSRIVLDYETSNEIVSDSEDSIKDDVFKDHTLSNPVWKLLWFIFVWQSVFNISETALQYLIRFLKYFLDLVSTLYNNHQLYKASKEIPLTTKTAWKILGLSDDGIIQYVC</sequence>
<reference evidence="1" key="1">
    <citation type="submission" date="2017-05" db="UniProtKB">
        <authorList>
            <consortium name="EnsemblMetazoa"/>
        </authorList>
    </citation>
    <scope>IDENTIFICATION</scope>
</reference>
<dbReference type="InParanoid" id="A0A1X7UPY5"/>
<dbReference type="EnsemblMetazoa" id="Aqu2.1.29828_001">
    <property type="protein sequence ID" value="Aqu2.1.29828_001"/>
    <property type="gene ID" value="Aqu2.1.29828"/>
</dbReference>
<organism evidence="1">
    <name type="scientific">Amphimedon queenslandica</name>
    <name type="common">Sponge</name>
    <dbReference type="NCBI Taxonomy" id="400682"/>
    <lineage>
        <taxon>Eukaryota</taxon>
        <taxon>Metazoa</taxon>
        <taxon>Porifera</taxon>
        <taxon>Demospongiae</taxon>
        <taxon>Heteroscleromorpha</taxon>
        <taxon>Haplosclerida</taxon>
        <taxon>Niphatidae</taxon>
        <taxon>Amphimedon</taxon>
    </lineage>
</organism>
<accession>A0A1X7UPY5</accession>